<dbReference type="EMBL" id="WPIK01000027">
    <property type="protein sequence ID" value="MVN23461.1"/>
    <property type="molecule type" value="Genomic_DNA"/>
</dbReference>
<dbReference type="Gene3D" id="3.40.50.150">
    <property type="entry name" value="Vaccinia Virus protein VP39"/>
    <property type="match status" value="1"/>
</dbReference>
<evidence type="ECO:0008006" key="3">
    <source>
        <dbReference type="Google" id="ProtNLM"/>
    </source>
</evidence>
<evidence type="ECO:0000313" key="1">
    <source>
        <dbReference type="EMBL" id="MVN23461.1"/>
    </source>
</evidence>
<proteinExistence type="predicted"/>
<name>A0A7K1T1S5_9SPHI</name>
<dbReference type="InterPro" id="IPR029063">
    <property type="entry name" value="SAM-dependent_MTases_sf"/>
</dbReference>
<dbReference type="RefSeq" id="WP_157569716.1">
    <property type="nucleotide sequence ID" value="NZ_WPIK01000027.1"/>
</dbReference>
<dbReference type="AlphaFoldDB" id="A0A7K1T1S5"/>
<comment type="caution">
    <text evidence="1">The sequence shown here is derived from an EMBL/GenBank/DDBJ whole genome shotgun (WGS) entry which is preliminary data.</text>
</comment>
<evidence type="ECO:0000313" key="2">
    <source>
        <dbReference type="Proteomes" id="UP000462014"/>
    </source>
</evidence>
<accession>A0A7K1T1S5</accession>
<dbReference type="Proteomes" id="UP000462014">
    <property type="component" value="Unassembled WGS sequence"/>
</dbReference>
<gene>
    <name evidence="1" type="ORF">GO621_18210</name>
</gene>
<dbReference type="SUPFAM" id="SSF53335">
    <property type="entry name" value="S-adenosyl-L-methionine-dependent methyltransferases"/>
    <property type="match status" value="1"/>
</dbReference>
<reference evidence="1 2" key="1">
    <citation type="submission" date="2019-12" db="EMBL/GenBank/DDBJ databases">
        <title>Mucilaginibacter sp. HMF7410 genome sequencing and assembly.</title>
        <authorList>
            <person name="Kang H."/>
            <person name="Cha I."/>
            <person name="Kim H."/>
            <person name="Joh K."/>
        </authorList>
    </citation>
    <scope>NUCLEOTIDE SEQUENCE [LARGE SCALE GENOMIC DNA]</scope>
    <source>
        <strain evidence="1 2">HMF7410</strain>
    </source>
</reference>
<keyword evidence="2" id="KW-1185">Reference proteome</keyword>
<protein>
    <recommendedName>
        <fullName evidence="3">Methyltransferase domain-containing protein</fullName>
    </recommendedName>
</protein>
<sequence>MTIEELHEFIINSDASEISQCIGIDSYKVKLLLSNVEVSVEATSVLIQILTHINKLDGEILKTPPFQILYINLAFYFKQANKPAYVTTCYNRIGDSILKQRLLAWHQYKNYTNKESHLKRFPAYLEKVSAAVSDGQEEYYDEILVDLFSYYRSFGHIPGFQDLFSNAELQERFAILKEFNSKKAALEYQPEIEIETDKVYTPTIFSNNLFNRKFLNYIRNHEDTIWYEILLGYDTFTIRSKIINFGQGHFDNNYEDITSDQIVKLYCYFNMRKHYYSSLYLFERCSWLKRFPKQSGAIKFIDIGCGPATSAIAFIDFLVSLGMEVAKFDYIAVDYYNSMLKGAADMMTNELHEPANSNIYINDLKLLDLDFLEDASCVLINTSYLFASDSLQEDELAERIIDILKIPNKCPKFLFFQNVIDPDKNEKYEKFKNVLHEHELLINENRIIKYNNQRNSIFKPTEEKVRFEVLKF</sequence>
<organism evidence="1 2">
    <name type="scientific">Mucilaginibacter arboris</name>
    <dbReference type="NCBI Taxonomy" id="2682090"/>
    <lineage>
        <taxon>Bacteria</taxon>
        <taxon>Pseudomonadati</taxon>
        <taxon>Bacteroidota</taxon>
        <taxon>Sphingobacteriia</taxon>
        <taxon>Sphingobacteriales</taxon>
        <taxon>Sphingobacteriaceae</taxon>
        <taxon>Mucilaginibacter</taxon>
    </lineage>
</organism>